<dbReference type="EMBL" id="CADCTR010002011">
    <property type="protein sequence ID" value="CAA9326577.1"/>
    <property type="molecule type" value="Genomic_DNA"/>
</dbReference>
<proteinExistence type="predicted"/>
<feature type="non-terminal residue" evidence="1">
    <location>
        <position position="1"/>
    </location>
</feature>
<name>A0A6J4L9N1_9CHLR</name>
<gene>
    <name evidence="1" type="ORF">AVDCRST_MAG93-5992</name>
</gene>
<evidence type="ECO:0000313" key="1">
    <source>
        <dbReference type="EMBL" id="CAA9326577.1"/>
    </source>
</evidence>
<sequence length="112" mass="12689">QRRPALQERVVDPIEAIEVVGRPHGVEMLGDDGEHLIELLDNNRLSAALRHADHRCIPAKLYVCHGRPPSTQFPTVHERVVDRAARGGVRLDACMNWQFRDELVADNLLKLQ</sequence>
<protein>
    <submittedName>
        <fullName evidence="1">Uncharacterized protein</fullName>
    </submittedName>
</protein>
<reference evidence="1" key="1">
    <citation type="submission" date="2020-02" db="EMBL/GenBank/DDBJ databases">
        <authorList>
            <person name="Meier V. D."/>
        </authorList>
    </citation>
    <scope>NUCLEOTIDE SEQUENCE</scope>
    <source>
        <strain evidence="1">AVDCRST_MAG93</strain>
    </source>
</reference>
<organism evidence="1">
    <name type="scientific">uncultured Chloroflexia bacterium</name>
    <dbReference type="NCBI Taxonomy" id="1672391"/>
    <lineage>
        <taxon>Bacteria</taxon>
        <taxon>Bacillati</taxon>
        <taxon>Chloroflexota</taxon>
        <taxon>Chloroflexia</taxon>
        <taxon>environmental samples</taxon>
    </lineage>
</organism>
<accession>A0A6J4L9N1</accession>
<dbReference type="AlphaFoldDB" id="A0A6J4L9N1"/>